<dbReference type="AlphaFoldDB" id="A0A815G5X5"/>
<dbReference type="Proteomes" id="UP000663832">
    <property type="component" value="Unassembled WGS sequence"/>
</dbReference>
<evidence type="ECO:0000313" key="4">
    <source>
        <dbReference type="EMBL" id="CAF1520125.1"/>
    </source>
</evidence>
<gene>
    <name evidence="3" type="ORF">BJG266_LOCUS34081</name>
    <name evidence="4" type="ORF">QVE165_LOCUS44727</name>
</gene>
<dbReference type="Pfam" id="PF04690">
    <property type="entry name" value="YABBY"/>
    <property type="match status" value="1"/>
</dbReference>
<evidence type="ECO:0000313" key="3">
    <source>
        <dbReference type="EMBL" id="CAF1334830.1"/>
    </source>
</evidence>
<feature type="compositionally biased region" description="Basic residues" evidence="1">
    <location>
        <begin position="34"/>
        <end position="55"/>
    </location>
</feature>
<protein>
    <recommendedName>
        <fullName evidence="2">YABBY protein C-terminal domain-containing protein</fullName>
    </recommendedName>
</protein>
<evidence type="ECO:0000259" key="2">
    <source>
        <dbReference type="Pfam" id="PF04690"/>
    </source>
</evidence>
<feature type="region of interest" description="Disordered" evidence="1">
    <location>
        <begin position="1"/>
        <end position="60"/>
    </location>
</feature>
<feature type="region of interest" description="Disordered" evidence="1">
    <location>
        <begin position="72"/>
        <end position="102"/>
    </location>
</feature>
<dbReference type="Proteomes" id="UP000663877">
    <property type="component" value="Unassembled WGS sequence"/>
</dbReference>
<evidence type="ECO:0000313" key="5">
    <source>
        <dbReference type="Proteomes" id="UP000663832"/>
    </source>
</evidence>
<dbReference type="SUPFAM" id="SSF47095">
    <property type="entry name" value="HMG-box"/>
    <property type="match status" value="1"/>
</dbReference>
<comment type="caution">
    <text evidence="3">The sequence shown here is derived from an EMBL/GenBank/DDBJ whole genome shotgun (WGS) entry which is preliminary data.</text>
</comment>
<dbReference type="InterPro" id="IPR036910">
    <property type="entry name" value="HMG_box_dom_sf"/>
</dbReference>
<organism evidence="3 6">
    <name type="scientific">Adineta steineri</name>
    <dbReference type="NCBI Taxonomy" id="433720"/>
    <lineage>
        <taxon>Eukaryota</taxon>
        <taxon>Metazoa</taxon>
        <taxon>Spiralia</taxon>
        <taxon>Gnathifera</taxon>
        <taxon>Rotifera</taxon>
        <taxon>Eurotatoria</taxon>
        <taxon>Bdelloidea</taxon>
        <taxon>Adinetida</taxon>
        <taxon>Adinetidae</taxon>
        <taxon>Adineta</taxon>
    </lineage>
</organism>
<reference evidence="3" key="1">
    <citation type="submission" date="2021-02" db="EMBL/GenBank/DDBJ databases">
        <authorList>
            <person name="Nowell W R."/>
        </authorList>
    </citation>
    <scope>NUCLEOTIDE SEQUENCE</scope>
</reference>
<dbReference type="EMBL" id="CAJNOM010000607">
    <property type="protein sequence ID" value="CAF1520125.1"/>
    <property type="molecule type" value="Genomic_DNA"/>
</dbReference>
<dbReference type="Gene3D" id="1.10.30.10">
    <property type="entry name" value="High mobility group box domain"/>
    <property type="match status" value="1"/>
</dbReference>
<dbReference type="CDD" id="cd00084">
    <property type="entry name" value="HMG-box_SF"/>
    <property type="match status" value="1"/>
</dbReference>
<sequence length="102" mass="11227">MVKHHKGSAKGVKATSMKNKKAHAGKRTGTTKQRQPKKTARKGTRKGTKSGKKGTKSSYNLYIQHAVSQIKAADPNMTHQEAFKKAASQWRTAAENPKNQQV</sequence>
<accession>A0A815G5X5</accession>
<dbReference type="InterPro" id="IPR056775">
    <property type="entry name" value="YABBY_C"/>
</dbReference>
<name>A0A815G5X5_9BILA</name>
<keyword evidence="5" id="KW-1185">Reference proteome</keyword>
<evidence type="ECO:0000313" key="6">
    <source>
        <dbReference type="Proteomes" id="UP000663877"/>
    </source>
</evidence>
<dbReference type="OrthoDB" id="10036208at2759"/>
<proteinExistence type="predicted"/>
<feature type="domain" description="YABBY protein C-terminal" evidence="2">
    <location>
        <begin position="52"/>
        <end position="92"/>
    </location>
</feature>
<dbReference type="EMBL" id="CAJNOI010000717">
    <property type="protein sequence ID" value="CAF1334830.1"/>
    <property type="molecule type" value="Genomic_DNA"/>
</dbReference>
<evidence type="ECO:0000256" key="1">
    <source>
        <dbReference type="SAM" id="MobiDB-lite"/>
    </source>
</evidence>